<evidence type="ECO:0000313" key="2">
    <source>
        <dbReference type="Proteomes" id="UP000243006"/>
    </source>
</evidence>
<gene>
    <name evidence="1" type="ORF">D917_07527</name>
</gene>
<organism evidence="1 2">
    <name type="scientific">Trichinella nativa</name>
    <dbReference type="NCBI Taxonomy" id="6335"/>
    <lineage>
        <taxon>Eukaryota</taxon>
        <taxon>Metazoa</taxon>
        <taxon>Ecdysozoa</taxon>
        <taxon>Nematoda</taxon>
        <taxon>Enoplea</taxon>
        <taxon>Dorylaimia</taxon>
        <taxon>Trichinellida</taxon>
        <taxon>Trichinellidae</taxon>
        <taxon>Trichinella</taxon>
    </lineage>
</organism>
<sequence>MHIQIIQQPTHTHTHIRWPCWCYVGVAVDFVNVDKAKLLFVSEACDRLVVCCLFSKKRCANFTNVAEMFVVTDLLFAFANKRLKCEYTLPAIRDAQRSCSLFIENVPHLTTASSSNPRTIVPSTWSL</sequence>
<accession>A0A1Y3ENH3</accession>
<reference evidence="1 2" key="1">
    <citation type="submission" date="2015-04" db="EMBL/GenBank/DDBJ databases">
        <title>Draft genome of the roundworm Trichinella nativa.</title>
        <authorList>
            <person name="Mitreva M."/>
        </authorList>
    </citation>
    <scope>NUCLEOTIDE SEQUENCE [LARGE SCALE GENOMIC DNA]</scope>
    <source>
        <strain evidence="1 2">ISS45</strain>
    </source>
</reference>
<proteinExistence type="predicted"/>
<evidence type="ECO:0000313" key="1">
    <source>
        <dbReference type="EMBL" id="OUC46694.1"/>
    </source>
</evidence>
<dbReference type="EMBL" id="LVZM01006186">
    <property type="protein sequence ID" value="OUC46694.1"/>
    <property type="molecule type" value="Genomic_DNA"/>
</dbReference>
<protein>
    <submittedName>
        <fullName evidence="1">Uncharacterized protein</fullName>
    </submittedName>
</protein>
<dbReference type="Proteomes" id="UP000243006">
    <property type="component" value="Unassembled WGS sequence"/>
</dbReference>
<dbReference type="AlphaFoldDB" id="A0A1Y3ENH3"/>
<comment type="caution">
    <text evidence="1">The sequence shown here is derived from an EMBL/GenBank/DDBJ whole genome shotgun (WGS) entry which is preliminary data.</text>
</comment>
<name>A0A1Y3ENH3_9BILA</name>